<keyword evidence="1" id="KW-0472">Membrane</keyword>
<reference evidence="2" key="1">
    <citation type="journal article" date="2020" name="Nature">
        <title>Giant virus diversity and host interactions through global metagenomics.</title>
        <authorList>
            <person name="Schulz F."/>
            <person name="Roux S."/>
            <person name="Paez-Espino D."/>
            <person name="Jungbluth S."/>
            <person name="Walsh D.A."/>
            <person name="Denef V.J."/>
            <person name="McMahon K.D."/>
            <person name="Konstantinidis K.T."/>
            <person name="Eloe-Fadrosh E.A."/>
            <person name="Kyrpides N.C."/>
            <person name="Woyke T."/>
        </authorList>
    </citation>
    <scope>NUCLEOTIDE SEQUENCE</scope>
    <source>
        <strain evidence="2">GVMAG-S-3300013094-100</strain>
    </source>
</reference>
<feature type="transmembrane region" description="Helical" evidence="1">
    <location>
        <begin position="20"/>
        <end position="36"/>
    </location>
</feature>
<protein>
    <submittedName>
        <fullName evidence="2">Uncharacterized protein</fullName>
    </submittedName>
</protein>
<accession>A0A6C0KT24</accession>
<sequence>MNNSLRYSGLYGRGPSGGVPPPYGAFIVFLGLFYIMKKNKNN</sequence>
<evidence type="ECO:0000256" key="1">
    <source>
        <dbReference type="SAM" id="Phobius"/>
    </source>
</evidence>
<name>A0A6C0KT24_9ZZZZ</name>
<keyword evidence="1" id="KW-0812">Transmembrane</keyword>
<organism evidence="2">
    <name type="scientific">viral metagenome</name>
    <dbReference type="NCBI Taxonomy" id="1070528"/>
    <lineage>
        <taxon>unclassified sequences</taxon>
        <taxon>metagenomes</taxon>
        <taxon>organismal metagenomes</taxon>
    </lineage>
</organism>
<dbReference type="AlphaFoldDB" id="A0A6C0KT24"/>
<keyword evidence="1" id="KW-1133">Transmembrane helix</keyword>
<proteinExistence type="predicted"/>
<evidence type="ECO:0000313" key="2">
    <source>
        <dbReference type="EMBL" id="QHU21122.1"/>
    </source>
</evidence>
<dbReference type="EMBL" id="MN740979">
    <property type="protein sequence ID" value="QHU21122.1"/>
    <property type="molecule type" value="Genomic_DNA"/>
</dbReference>